<evidence type="ECO:0000256" key="11">
    <source>
        <dbReference type="ARBA" id="ARBA00023128"/>
    </source>
</evidence>
<evidence type="ECO:0000256" key="14">
    <source>
        <dbReference type="SAM" id="Phobius"/>
    </source>
</evidence>
<evidence type="ECO:0000256" key="6">
    <source>
        <dbReference type="ARBA" id="ARBA00022660"/>
    </source>
</evidence>
<sequence length="76" mass="8663">MPVPWEALIPFGLMVTMFGVTGTLSNLTFRAQNQGKPPRYGLERWDEMMIARDYRLTGHNRGQTSDPVIRPTPESK</sequence>
<comment type="caution">
    <text evidence="15">The sequence shown here is derived from an EMBL/GenBank/DDBJ whole genome shotgun (WGS) entry which is preliminary data.</text>
</comment>
<comment type="subcellular location">
    <subcellularLocation>
        <location evidence="2">Mitochondrion inner membrane</location>
        <topology evidence="2">Single-pass membrane protein</topology>
        <orientation evidence="2">Matrix side</orientation>
    </subcellularLocation>
</comment>
<proteinExistence type="inferred from homology"/>
<evidence type="ECO:0000256" key="1">
    <source>
        <dbReference type="ARBA" id="ARBA00003195"/>
    </source>
</evidence>
<evidence type="ECO:0000313" key="15">
    <source>
        <dbReference type="EMBL" id="KAJ7368916.1"/>
    </source>
</evidence>
<keyword evidence="11" id="KW-0496">Mitochondrion</keyword>
<dbReference type="PANTHER" id="PTHR17098:SF2">
    <property type="entry name" value="NADH DEHYDROGENASE [UBIQUINONE] 1 ALPHA SUBCOMPLEX SUBUNIT 1"/>
    <property type="match status" value="1"/>
</dbReference>
<evidence type="ECO:0000256" key="10">
    <source>
        <dbReference type="ARBA" id="ARBA00022989"/>
    </source>
</evidence>
<evidence type="ECO:0000256" key="8">
    <source>
        <dbReference type="ARBA" id="ARBA00022792"/>
    </source>
</evidence>
<dbReference type="EMBL" id="JARIHO010000001">
    <property type="protein sequence ID" value="KAJ7368916.1"/>
    <property type="molecule type" value="Genomic_DNA"/>
</dbReference>
<comment type="similarity">
    <text evidence="3">Belongs to the complex I NDUFA1 subunit family.</text>
</comment>
<keyword evidence="7 14" id="KW-0812">Transmembrane</keyword>
<feature type="transmembrane region" description="Helical" evidence="14">
    <location>
        <begin position="7"/>
        <end position="29"/>
    </location>
</feature>
<dbReference type="Pfam" id="PF15879">
    <property type="entry name" value="MWFE"/>
    <property type="match status" value="1"/>
</dbReference>
<keyword evidence="8" id="KW-0999">Mitochondrion inner membrane</keyword>
<keyword evidence="6" id="KW-0679">Respiratory chain</keyword>
<evidence type="ECO:0000256" key="13">
    <source>
        <dbReference type="SAM" id="MobiDB-lite"/>
    </source>
</evidence>
<evidence type="ECO:0000256" key="12">
    <source>
        <dbReference type="ARBA" id="ARBA00023136"/>
    </source>
</evidence>
<keyword evidence="12 14" id="KW-0472">Membrane</keyword>
<feature type="region of interest" description="Disordered" evidence="13">
    <location>
        <begin position="56"/>
        <end position="76"/>
    </location>
</feature>
<evidence type="ECO:0000256" key="7">
    <source>
        <dbReference type="ARBA" id="ARBA00022692"/>
    </source>
</evidence>
<keyword evidence="16" id="KW-1185">Reference proteome</keyword>
<protein>
    <recommendedName>
        <fullName evidence="4">NADH dehydrogenase [ubiquinone] 1 alpha subcomplex subunit 1</fullName>
    </recommendedName>
</protein>
<evidence type="ECO:0000256" key="4">
    <source>
        <dbReference type="ARBA" id="ARBA00016392"/>
    </source>
</evidence>
<keyword evidence="5" id="KW-0813">Transport</keyword>
<dbReference type="GO" id="GO:0005743">
    <property type="term" value="C:mitochondrial inner membrane"/>
    <property type="evidence" value="ECO:0007669"/>
    <property type="project" value="UniProtKB-SubCell"/>
</dbReference>
<dbReference type="InterPro" id="IPR017384">
    <property type="entry name" value="NADH_Ub_cplx-1_asu_su-1"/>
</dbReference>
<dbReference type="Proteomes" id="UP001218218">
    <property type="component" value="Unassembled WGS sequence"/>
</dbReference>
<evidence type="ECO:0000256" key="2">
    <source>
        <dbReference type="ARBA" id="ARBA00004298"/>
    </source>
</evidence>
<accession>A0AAD7AVS4</accession>
<evidence type="ECO:0000256" key="5">
    <source>
        <dbReference type="ARBA" id="ARBA00022448"/>
    </source>
</evidence>
<evidence type="ECO:0000313" key="16">
    <source>
        <dbReference type="Proteomes" id="UP001218218"/>
    </source>
</evidence>
<dbReference type="PANTHER" id="PTHR17098">
    <property type="entry name" value="NADH-UBIQUINONE OXIDOREDUCTASE MWFE SUBUNIT"/>
    <property type="match status" value="1"/>
</dbReference>
<comment type="function">
    <text evidence="1">Accessory subunit of the mitochondrial membrane respiratory chain NADH dehydrogenase (Complex I), that is believed not to be involved in catalysis. Complex I functions in the transfer of electrons from NADH to the respiratory chain. The immediate electron acceptor for the enzyme is believed to be ubiquinone.</text>
</comment>
<reference evidence="15" key="1">
    <citation type="submission" date="2023-03" db="EMBL/GenBank/DDBJ databases">
        <title>Massive genome expansion in bonnet fungi (Mycena s.s.) driven by repeated elements and novel gene families across ecological guilds.</title>
        <authorList>
            <consortium name="Lawrence Berkeley National Laboratory"/>
            <person name="Harder C.B."/>
            <person name="Miyauchi S."/>
            <person name="Viragh M."/>
            <person name="Kuo A."/>
            <person name="Thoen E."/>
            <person name="Andreopoulos B."/>
            <person name="Lu D."/>
            <person name="Skrede I."/>
            <person name="Drula E."/>
            <person name="Henrissat B."/>
            <person name="Morin E."/>
            <person name="Kohler A."/>
            <person name="Barry K."/>
            <person name="LaButti K."/>
            <person name="Morin E."/>
            <person name="Salamov A."/>
            <person name="Lipzen A."/>
            <person name="Mereny Z."/>
            <person name="Hegedus B."/>
            <person name="Baldrian P."/>
            <person name="Stursova M."/>
            <person name="Weitz H."/>
            <person name="Taylor A."/>
            <person name="Grigoriev I.V."/>
            <person name="Nagy L.G."/>
            <person name="Martin F."/>
            <person name="Kauserud H."/>
        </authorList>
    </citation>
    <scope>NUCLEOTIDE SEQUENCE</scope>
    <source>
        <strain evidence="15">CBHHK002</strain>
    </source>
</reference>
<keyword evidence="10 14" id="KW-1133">Transmembrane helix</keyword>
<keyword evidence="9" id="KW-0249">Electron transport</keyword>
<evidence type="ECO:0000256" key="3">
    <source>
        <dbReference type="ARBA" id="ARBA00009960"/>
    </source>
</evidence>
<name>A0AAD7AVS4_9AGAR</name>
<dbReference type="AlphaFoldDB" id="A0AAD7AVS4"/>
<organism evidence="15 16">
    <name type="scientific">Mycena albidolilacea</name>
    <dbReference type="NCBI Taxonomy" id="1033008"/>
    <lineage>
        <taxon>Eukaryota</taxon>
        <taxon>Fungi</taxon>
        <taxon>Dikarya</taxon>
        <taxon>Basidiomycota</taxon>
        <taxon>Agaricomycotina</taxon>
        <taxon>Agaricomycetes</taxon>
        <taxon>Agaricomycetidae</taxon>
        <taxon>Agaricales</taxon>
        <taxon>Marasmiineae</taxon>
        <taxon>Mycenaceae</taxon>
        <taxon>Mycena</taxon>
    </lineage>
</organism>
<evidence type="ECO:0000256" key="9">
    <source>
        <dbReference type="ARBA" id="ARBA00022982"/>
    </source>
</evidence>
<gene>
    <name evidence="15" type="ORF">DFH08DRAFT_832649</name>
</gene>